<sequence>MDLNRVKKLYKNWQDSVSRKQKMWDYYIGKTDIDNTYKKSQIGNNRIIKANFIKKFINEEVAFATGNPITYTRELSLEETLNNIEAPQNNIEIKIIASVMNSNNINIDSELMKNLLVFGEAMELYYIKDNIFKIKEYNSLNCYVSLDEEGIVEDAIHVYKVDGTEYIEYFDNTETIKMDSNFDILETNVHYFNMCPIGYCNLVDGIYNTLFMDLKSLQDNIENVLSDFSNEIGDSRLSYLILKNMGLGDEEIEALKGGKEDAVVTEQQIAETIIANFRDNGILLVNDDKENPANADYLIKSINPEIHNKLLSILQDDIYQLSQHINLNEQQSSNTSGVALMTRIIALRNKVKIQQNCMTKAIKTRIQCMFTTLNKLHGQDLDFNKVGIKYTLNVPSDDSAMADIITKLVPSGILSAETGLENLSFITNAKAEYERAKAELKEKEDLTGDIPGDLNETI</sequence>
<dbReference type="Pfam" id="PF05133">
    <property type="entry name" value="SPP1_portal"/>
    <property type="match status" value="1"/>
</dbReference>
<dbReference type="RefSeq" id="WP_307486361.1">
    <property type="nucleotide sequence ID" value="NZ_JAUSUF010000006.1"/>
</dbReference>
<accession>A0ABT9UUU5</accession>
<keyword evidence="2" id="KW-1185">Reference proteome</keyword>
<evidence type="ECO:0000313" key="1">
    <source>
        <dbReference type="EMBL" id="MDQ0150044.1"/>
    </source>
</evidence>
<dbReference type="Proteomes" id="UP001228504">
    <property type="component" value="Unassembled WGS sequence"/>
</dbReference>
<comment type="caution">
    <text evidence="1">The sequence shown here is derived from an EMBL/GenBank/DDBJ whole genome shotgun (WGS) entry which is preliminary data.</text>
</comment>
<reference evidence="1 2" key="1">
    <citation type="submission" date="2023-07" db="EMBL/GenBank/DDBJ databases">
        <title>Genomic Encyclopedia of Type Strains, Phase IV (KMG-IV): sequencing the most valuable type-strain genomes for metagenomic binning, comparative biology and taxonomic classification.</title>
        <authorList>
            <person name="Goeker M."/>
        </authorList>
    </citation>
    <scope>NUCLEOTIDE SEQUENCE [LARGE SCALE GENOMIC DNA]</scope>
    <source>
        <strain evidence="1 2">DSM 20694</strain>
    </source>
</reference>
<evidence type="ECO:0000313" key="2">
    <source>
        <dbReference type="Proteomes" id="UP001228504"/>
    </source>
</evidence>
<organism evidence="1 2">
    <name type="scientific">Eubacterium multiforme</name>
    <dbReference type="NCBI Taxonomy" id="83339"/>
    <lineage>
        <taxon>Bacteria</taxon>
        <taxon>Bacillati</taxon>
        <taxon>Bacillota</taxon>
        <taxon>Clostridia</taxon>
        <taxon>Eubacteriales</taxon>
        <taxon>Eubacteriaceae</taxon>
        <taxon>Eubacterium</taxon>
    </lineage>
</organism>
<dbReference type="InterPro" id="IPR021145">
    <property type="entry name" value="Portal_protein_SPP1_Gp6-like"/>
</dbReference>
<name>A0ABT9UUU5_9FIRM</name>
<dbReference type="EMBL" id="JAUSUF010000006">
    <property type="protein sequence ID" value="MDQ0150044.1"/>
    <property type="molecule type" value="Genomic_DNA"/>
</dbReference>
<proteinExistence type="predicted"/>
<gene>
    <name evidence="1" type="ORF">J2S18_001980</name>
</gene>
<protein>
    <submittedName>
        <fullName evidence="1">SPP1 family phage portal protein</fullName>
    </submittedName>
</protein>